<gene>
    <name evidence="1" type="ORF">AVDCRST_MAG93-3353</name>
</gene>
<feature type="non-terminal residue" evidence="1">
    <location>
        <position position="1"/>
    </location>
</feature>
<reference evidence="1" key="1">
    <citation type="submission" date="2020-02" db="EMBL/GenBank/DDBJ databases">
        <authorList>
            <person name="Meier V. D."/>
        </authorList>
    </citation>
    <scope>NUCLEOTIDE SEQUENCE</scope>
    <source>
        <strain evidence="1">AVDCRST_MAG93</strain>
    </source>
</reference>
<accession>A0A6J4JNP3</accession>
<dbReference type="EMBL" id="CADCTR010001145">
    <property type="protein sequence ID" value="CAA9283497.1"/>
    <property type="molecule type" value="Genomic_DNA"/>
</dbReference>
<protein>
    <submittedName>
        <fullName evidence="1">Uncharacterized protein</fullName>
    </submittedName>
</protein>
<organism evidence="1">
    <name type="scientific">uncultured Chloroflexia bacterium</name>
    <dbReference type="NCBI Taxonomy" id="1672391"/>
    <lineage>
        <taxon>Bacteria</taxon>
        <taxon>Bacillati</taxon>
        <taxon>Chloroflexota</taxon>
        <taxon>Chloroflexia</taxon>
        <taxon>environmental samples</taxon>
    </lineage>
</organism>
<name>A0A6J4JNP3_9CHLR</name>
<dbReference type="AlphaFoldDB" id="A0A6J4JNP3"/>
<feature type="non-terminal residue" evidence="1">
    <location>
        <position position="99"/>
    </location>
</feature>
<sequence length="99" mass="11201">DWADCWYGCCDVSNSRADDVAVAWRTPSVADALAEVCPHRRLHGPGRPRIRCATWCSRTSDQPSGRTRRRSRRVANASDVLWHCGWLTRLLALASHRTI</sequence>
<evidence type="ECO:0000313" key="1">
    <source>
        <dbReference type="EMBL" id="CAA9283497.1"/>
    </source>
</evidence>
<proteinExistence type="predicted"/>